<evidence type="ECO:0000256" key="1">
    <source>
        <dbReference type="ARBA" id="ARBA00022723"/>
    </source>
</evidence>
<dbReference type="AlphaFoldDB" id="A0A1X2GD12"/>
<proteinExistence type="predicted"/>
<evidence type="ECO:0000313" key="8">
    <source>
        <dbReference type="EMBL" id="ORX50936.1"/>
    </source>
</evidence>
<feature type="compositionally biased region" description="Pro residues" evidence="6">
    <location>
        <begin position="24"/>
        <end position="44"/>
    </location>
</feature>
<keyword evidence="2" id="KW-0677">Repeat</keyword>
<dbReference type="PROSITE" id="PS50023">
    <property type="entry name" value="LIM_DOMAIN_2"/>
    <property type="match status" value="3"/>
</dbReference>
<dbReference type="EMBL" id="MCGT01000022">
    <property type="protein sequence ID" value="ORX50936.1"/>
    <property type="molecule type" value="Genomic_DNA"/>
</dbReference>
<dbReference type="PROSITE" id="PS00478">
    <property type="entry name" value="LIM_DOMAIN_1"/>
    <property type="match status" value="2"/>
</dbReference>
<feature type="domain" description="LIM zinc-binding" evidence="7">
    <location>
        <begin position="170"/>
        <end position="231"/>
    </location>
</feature>
<accession>A0A1X2GD12</accession>
<keyword evidence="1 5" id="KW-0479">Metal-binding</keyword>
<organism evidence="8 9">
    <name type="scientific">Hesseltinella vesiculosa</name>
    <dbReference type="NCBI Taxonomy" id="101127"/>
    <lineage>
        <taxon>Eukaryota</taxon>
        <taxon>Fungi</taxon>
        <taxon>Fungi incertae sedis</taxon>
        <taxon>Mucoromycota</taxon>
        <taxon>Mucoromycotina</taxon>
        <taxon>Mucoromycetes</taxon>
        <taxon>Mucorales</taxon>
        <taxon>Cunninghamellaceae</taxon>
        <taxon>Hesseltinella</taxon>
    </lineage>
</organism>
<evidence type="ECO:0000256" key="6">
    <source>
        <dbReference type="SAM" id="MobiDB-lite"/>
    </source>
</evidence>
<name>A0A1X2GD12_9FUNG</name>
<dbReference type="InterPro" id="IPR001781">
    <property type="entry name" value="Znf_LIM"/>
</dbReference>
<comment type="caution">
    <text evidence="8">The sequence shown here is derived from an EMBL/GenBank/DDBJ whole genome shotgun (WGS) entry which is preliminary data.</text>
</comment>
<dbReference type="PANTHER" id="PTHR24205">
    <property type="entry name" value="FOUR AND A HALF LIM DOMAINS PROTEIN"/>
    <property type="match status" value="1"/>
</dbReference>
<protein>
    <recommendedName>
        <fullName evidence="7">LIM zinc-binding domain-containing protein</fullName>
    </recommendedName>
</protein>
<evidence type="ECO:0000256" key="5">
    <source>
        <dbReference type="PROSITE-ProRule" id="PRU00125"/>
    </source>
</evidence>
<evidence type="ECO:0000256" key="4">
    <source>
        <dbReference type="ARBA" id="ARBA00023038"/>
    </source>
</evidence>
<dbReference type="Proteomes" id="UP000242146">
    <property type="component" value="Unassembled WGS sequence"/>
</dbReference>
<gene>
    <name evidence="8" type="ORF">DM01DRAFT_1092392</name>
</gene>
<keyword evidence="3 5" id="KW-0862">Zinc</keyword>
<dbReference type="GO" id="GO:0003712">
    <property type="term" value="F:transcription coregulator activity"/>
    <property type="evidence" value="ECO:0007669"/>
    <property type="project" value="TreeGrafter"/>
</dbReference>
<dbReference type="PANTHER" id="PTHR24205:SF16">
    <property type="entry name" value="GH01042P-RELATED"/>
    <property type="match status" value="1"/>
</dbReference>
<feature type="domain" description="LIM zinc-binding" evidence="7">
    <location>
        <begin position="108"/>
        <end position="169"/>
    </location>
</feature>
<dbReference type="SUPFAM" id="SSF57716">
    <property type="entry name" value="Glucocorticoid receptor-like (DNA-binding domain)"/>
    <property type="match status" value="3"/>
</dbReference>
<evidence type="ECO:0000259" key="7">
    <source>
        <dbReference type="PROSITE" id="PS50023"/>
    </source>
</evidence>
<evidence type="ECO:0000256" key="2">
    <source>
        <dbReference type="ARBA" id="ARBA00022737"/>
    </source>
</evidence>
<dbReference type="OrthoDB" id="1112565at2759"/>
<keyword evidence="9" id="KW-1185">Reference proteome</keyword>
<evidence type="ECO:0000256" key="3">
    <source>
        <dbReference type="ARBA" id="ARBA00022833"/>
    </source>
</evidence>
<feature type="region of interest" description="Disordered" evidence="6">
    <location>
        <begin position="13"/>
        <end position="44"/>
    </location>
</feature>
<dbReference type="Pfam" id="PF00412">
    <property type="entry name" value="LIM"/>
    <property type="match status" value="3"/>
</dbReference>
<feature type="domain" description="LIM zinc-binding" evidence="7">
    <location>
        <begin position="46"/>
        <end position="107"/>
    </location>
</feature>
<dbReference type="GO" id="GO:0046872">
    <property type="term" value="F:metal ion binding"/>
    <property type="evidence" value="ECO:0007669"/>
    <property type="project" value="UniProtKB-KW"/>
</dbReference>
<dbReference type="Gene3D" id="2.10.110.10">
    <property type="entry name" value="Cysteine Rich Protein"/>
    <property type="match status" value="3"/>
</dbReference>
<sequence>MADLMDTMNEAIDHYEKPQHSKSPLPPHSPPTQAPPSPNSPRPNPNGCACCQQDFRRHEEPIMFQRRLYHERCFTCTTCNIPLDIRRANEHNDHLYCPRDFASIKKSIRCAHCHDEIEDHVPVVKALGNYYHPGHINCYECHTPLDDRTSFREHQGRVYCKRDYRKMTLPKCRGCGKTVEKEAVSSKELKGKWHVSCFGCQTCHASFPDSTFYIYDSAPYCRRHYHQLNNSLCRSCDDPLW</sequence>
<keyword evidence="4 5" id="KW-0440">LIM domain</keyword>
<dbReference type="GO" id="GO:0005634">
    <property type="term" value="C:nucleus"/>
    <property type="evidence" value="ECO:0007669"/>
    <property type="project" value="TreeGrafter"/>
</dbReference>
<evidence type="ECO:0000313" key="9">
    <source>
        <dbReference type="Proteomes" id="UP000242146"/>
    </source>
</evidence>
<dbReference type="STRING" id="101127.A0A1X2GD12"/>
<dbReference type="CDD" id="cd08368">
    <property type="entry name" value="LIM"/>
    <property type="match status" value="1"/>
</dbReference>
<dbReference type="SMART" id="SM00132">
    <property type="entry name" value="LIM"/>
    <property type="match status" value="3"/>
</dbReference>
<reference evidence="8 9" key="1">
    <citation type="submission" date="2016-07" db="EMBL/GenBank/DDBJ databases">
        <title>Pervasive Adenine N6-methylation of Active Genes in Fungi.</title>
        <authorList>
            <consortium name="DOE Joint Genome Institute"/>
            <person name="Mondo S.J."/>
            <person name="Dannebaum R.O."/>
            <person name="Kuo R.C."/>
            <person name="Labutti K."/>
            <person name="Haridas S."/>
            <person name="Kuo A."/>
            <person name="Salamov A."/>
            <person name="Ahrendt S.R."/>
            <person name="Lipzen A."/>
            <person name="Sullivan W."/>
            <person name="Andreopoulos W.B."/>
            <person name="Clum A."/>
            <person name="Lindquist E."/>
            <person name="Daum C."/>
            <person name="Ramamoorthy G.K."/>
            <person name="Gryganskyi A."/>
            <person name="Culley D."/>
            <person name="Magnuson J.K."/>
            <person name="James T.Y."/>
            <person name="O'Malley M.A."/>
            <person name="Stajich J.E."/>
            <person name="Spatafora J.W."/>
            <person name="Visel A."/>
            <person name="Grigoriev I.V."/>
        </authorList>
    </citation>
    <scope>NUCLEOTIDE SEQUENCE [LARGE SCALE GENOMIC DNA]</scope>
    <source>
        <strain evidence="8 9">NRRL 3301</strain>
    </source>
</reference>